<name>A0ABY4B3A3_9BACT</name>
<gene>
    <name evidence="3" type="ORF">MTP16_21240</name>
</gene>
<feature type="signal peptide" evidence="1">
    <location>
        <begin position="1"/>
        <end position="26"/>
    </location>
</feature>
<protein>
    <submittedName>
        <fullName evidence="3">T9SS type A sorting domain-containing protein</fullName>
    </submittedName>
</protein>
<proteinExistence type="predicted"/>
<evidence type="ECO:0000313" key="3">
    <source>
        <dbReference type="EMBL" id="UOE33634.1"/>
    </source>
</evidence>
<evidence type="ECO:0000259" key="2">
    <source>
        <dbReference type="Pfam" id="PF18962"/>
    </source>
</evidence>
<sequence>MRNTFTSFRTLALLTLGLGTLPAAHAALIPVAVTGYNADVVANGAGTVTSSTTDDVDGGAVGNRFNFMAPTFVNPTGAAPTTSLPANGLFTSATTAGLTFQLAPYAANNSLRINGVGTGTLTFPTTQLAATEVYLLATSGNGASAFTATVNFADGTSQIFTNLSAADWFSGTTNIALRGFGRVGRDNNVIQNSTTDPRLYEFRLALVAANASKVIQSVSIAKSSTTGTLNVMGVSINSTVTAALSAREALAVNAYPNPTADRLTVQAPAEASPAATVQLLDHTGRILQAAPVRNREVRFDLGSLAAGLYLARYQDGDRTRTLKVVKQ</sequence>
<dbReference type="NCBIfam" id="TIGR04183">
    <property type="entry name" value="Por_Secre_tail"/>
    <property type="match status" value="1"/>
</dbReference>
<organism evidence="3 4">
    <name type="scientific">Hymenobacter monticola</name>
    <dbReference type="NCBI Taxonomy" id="1705399"/>
    <lineage>
        <taxon>Bacteria</taxon>
        <taxon>Pseudomonadati</taxon>
        <taxon>Bacteroidota</taxon>
        <taxon>Cytophagia</taxon>
        <taxon>Cytophagales</taxon>
        <taxon>Hymenobacteraceae</taxon>
        <taxon>Hymenobacter</taxon>
    </lineage>
</organism>
<dbReference type="Pfam" id="PF18962">
    <property type="entry name" value="Por_Secre_tail"/>
    <property type="match status" value="1"/>
</dbReference>
<accession>A0ABY4B3A3</accession>
<feature type="domain" description="Secretion system C-terminal sorting" evidence="2">
    <location>
        <begin position="255"/>
        <end position="324"/>
    </location>
</feature>
<evidence type="ECO:0000256" key="1">
    <source>
        <dbReference type="SAM" id="SignalP"/>
    </source>
</evidence>
<keyword evidence="1" id="KW-0732">Signal</keyword>
<keyword evidence="4" id="KW-1185">Reference proteome</keyword>
<reference evidence="3 4" key="1">
    <citation type="submission" date="2022-03" db="EMBL/GenBank/DDBJ databases">
        <title>Hymenobactersp. isolated from the air.</title>
        <authorList>
            <person name="Won M."/>
            <person name="Kwon S.-W."/>
        </authorList>
    </citation>
    <scope>NUCLEOTIDE SEQUENCE [LARGE SCALE GENOMIC DNA]</scope>
    <source>
        <strain evidence="3 4">KACC 22596</strain>
    </source>
</reference>
<dbReference type="Proteomes" id="UP000831390">
    <property type="component" value="Chromosome"/>
</dbReference>
<dbReference type="EMBL" id="CP094534">
    <property type="protein sequence ID" value="UOE33634.1"/>
    <property type="molecule type" value="Genomic_DNA"/>
</dbReference>
<evidence type="ECO:0000313" key="4">
    <source>
        <dbReference type="Proteomes" id="UP000831390"/>
    </source>
</evidence>
<feature type="chain" id="PRO_5045110275" evidence="1">
    <location>
        <begin position="27"/>
        <end position="327"/>
    </location>
</feature>
<dbReference type="InterPro" id="IPR026444">
    <property type="entry name" value="Secre_tail"/>
</dbReference>
<dbReference type="RefSeq" id="WP_243513573.1">
    <property type="nucleotide sequence ID" value="NZ_CP094534.1"/>
</dbReference>